<evidence type="ECO:0000256" key="1">
    <source>
        <dbReference type="SAM" id="SignalP"/>
    </source>
</evidence>
<name>A0ABP3UR18_9CLOT</name>
<sequence length="126" mass="14342">MRKKISILSALFFILLIFVGCSAETYTISKGSIEVCDSGITGAYGNFNGKYCKKVKFDKGDKIIFHIDIRSVKGKIKCELIYPDGKPFVELKDNKRVEISKEGEYKVQVDGKEHEGNFMVYWNNDI</sequence>
<gene>
    <name evidence="2" type="ORF">GCM10008906_19600</name>
</gene>
<proteinExistence type="predicted"/>
<feature type="signal peptide" evidence="1">
    <location>
        <begin position="1"/>
        <end position="23"/>
    </location>
</feature>
<dbReference type="EMBL" id="BAAACG010000009">
    <property type="protein sequence ID" value="GAA0740059.1"/>
    <property type="molecule type" value="Genomic_DNA"/>
</dbReference>
<dbReference type="Proteomes" id="UP001501510">
    <property type="component" value="Unassembled WGS sequence"/>
</dbReference>
<evidence type="ECO:0000313" key="3">
    <source>
        <dbReference type="Proteomes" id="UP001501510"/>
    </source>
</evidence>
<accession>A0ABP3UR18</accession>
<feature type="chain" id="PRO_5047283990" description="Lipoprotein" evidence="1">
    <location>
        <begin position="24"/>
        <end position="126"/>
    </location>
</feature>
<keyword evidence="3" id="KW-1185">Reference proteome</keyword>
<evidence type="ECO:0000313" key="2">
    <source>
        <dbReference type="EMBL" id="GAA0740059.1"/>
    </source>
</evidence>
<comment type="caution">
    <text evidence="2">The sequence shown here is derived from an EMBL/GenBank/DDBJ whole genome shotgun (WGS) entry which is preliminary data.</text>
</comment>
<evidence type="ECO:0008006" key="4">
    <source>
        <dbReference type="Google" id="ProtNLM"/>
    </source>
</evidence>
<organism evidence="2 3">
    <name type="scientific">Clostridium oceanicum</name>
    <dbReference type="NCBI Taxonomy" id="1543"/>
    <lineage>
        <taxon>Bacteria</taxon>
        <taxon>Bacillati</taxon>
        <taxon>Bacillota</taxon>
        <taxon>Clostridia</taxon>
        <taxon>Eubacteriales</taxon>
        <taxon>Clostridiaceae</taxon>
        <taxon>Clostridium</taxon>
    </lineage>
</organism>
<dbReference type="RefSeq" id="WP_343761221.1">
    <property type="nucleotide sequence ID" value="NZ_BAAACG010000009.1"/>
</dbReference>
<dbReference type="PROSITE" id="PS51257">
    <property type="entry name" value="PROKAR_LIPOPROTEIN"/>
    <property type="match status" value="1"/>
</dbReference>
<protein>
    <recommendedName>
        <fullName evidence="4">Lipoprotein</fullName>
    </recommendedName>
</protein>
<keyword evidence="1" id="KW-0732">Signal</keyword>
<reference evidence="3" key="1">
    <citation type="journal article" date="2019" name="Int. J. Syst. Evol. Microbiol.">
        <title>The Global Catalogue of Microorganisms (GCM) 10K type strain sequencing project: providing services to taxonomists for standard genome sequencing and annotation.</title>
        <authorList>
            <consortium name="The Broad Institute Genomics Platform"/>
            <consortium name="The Broad Institute Genome Sequencing Center for Infectious Disease"/>
            <person name="Wu L."/>
            <person name="Ma J."/>
        </authorList>
    </citation>
    <scope>NUCLEOTIDE SEQUENCE [LARGE SCALE GENOMIC DNA]</scope>
    <source>
        <strain evidence="3">JCM 1407</strain>
    </source>
</reference>